<keyword evidence="5" id="KW-0406">Ion transport</keyword>
<dbReference type="Gene3D" id="1.10.287.70">
    <property type="match status" value="1"/>
</dbReference>
<dbReference type="SMART" id="SM00100">
    <property type="entry name" value="cNMP"/>
    <property type="match status" value="1"/>
</dbReference>
<evidence type="ECO:0000256" key="2">
    <source>
        <dbReference type="ARBA" id="ARBA00022448"/>
    </source>
</evidence>
<evidence type="ECO:0000256" key="1">
    <source>
        <dbReference type="ARBA" id="ARBA00004141"/>
    </source>
</evidence>
<evidence type="ECO:0000256" key="3">
    <source>
        <dbReference type="ARBA" id="ARBA00022692"/>
    </source>
</evidence>
<evidence type="ECO:0000256" key="4">
    <source>
        <dbReference type="ARBA" id="ARBA00022989"/>
    </source>
</evidence>
<feature type="transmembrane region" description="Helical" evidence="9">
    <location>
        <begin position="413"/>
        <end position="433"/>
    </location>
</feature>
<dbReference type="eggNOG" id="KOG0500">
    <property type="taxonomic scope" value="Eukaryota"/>
</dbReference>
<keyword evidence="6 9" id="KW-0472">Membrane</keyword>
<dbReference type="GO" id="GO:0098855">
    <property type="term" value="C:HCN channel complex"/>
    <property type="evidence" value="ECO:0007669"/>
    <property type="project" value="TreeGrafter"/>
</dbReference>
<dbReference type="RefSeq" id="XP_001012604.2">
    <property type="nucleotide sequence ID" value="XM_001012604.2"/>
</dbReference>
<dbReference type="Pfam" id="PF00027">
    <property type="entry name" value="cNMP_binding"/>
    <property type="match status" value="1"/>
</dbReference>
<dbReference type="EMBL" id="GG662749">
    <property type="protein sequence ID" value="EAR92359.2"/>
    <property type="molecule type" value="Genomic_DNA"/>
</dbReference>
<feature type="domain" description="Cyclic nucleotide-binding" evidence="10">
    <location>
        <begin position="559"/>
        <end position="655"/>
    </location>
</feature>
<keyword evidence="12" id="KW-1185">Reference proteome</keyword>
<dbReference type="PANTHER" id="PTHR45689:SF5">
    <property type="entry name" value="I[[H]] CHANNEL, ISOFORM E"/>
    <property type="match status" value="1"/>
</dbReference>
<dbReference type="HOGENOM" id="CLU_262434_0_0_1"/>
<dbReference type="Gene3D" id="1.10.287.630">
    <property type="entry name" value="Helix hairpin bin"/>
    <property type="match status" value="1"/>
</dbReference>
<dbReference type="KEGG" id="tet:TTHERM_00083580"/>
<dbReference type="Proteomes" id="UP000009168">
    <property type="component" value="Unassembled WGS sequence"/>
</dbReference>
<protein>
    <submittedName>
        <fullName evidence="11">Cation channel family protein</fullName>
    </submittedName>
</protein>
<dbReference type="GO" id="GO:0003676">
    <property type="term" value="F:nucleic acid binding"/>
    <property type="evidence" value="ECO:0007669"/>
    <property type="project" value="InterPro"/>
</dbReference>
<dbReference type="PROSITE" id="PS50042">
    <property type="entry name" value="CNMP_BINDING_3"/>
    <property type="match status" value="1"/>
</dbReference>
<dbReference type="SUPFAM" id="SSF51206">
    <property type="entry name" value="cAMP-binding domain-like"/>
    <property type="match status" value="1"/>
</dbReference>
<dbReference type="GO" id="GO:0035725">
    <property type="term" value="P:sodium ion transmembrane transport"/>
    <property type="evidence" value="ECO:0007669"/>
    <property type="project" value="TreeGrafter"/>
</dbReference>
<keyword evidence="2" id="KW-0813">Transport</keyword>
<evidence type="ECO:0000256" key="7">
    <source>
        <dbReference type="SAM" id="Coils"/>
    </source>
</evidence>
<dbReference type="SUPFAM" id="SSF81324">
    <property type="entry name" value="Voltage-gated potassium channels"/>
    <property type="match status" value="1"/>
</dbReference>
<dbReference type="OrthoDB" id="292483at2759"/>
<dbReference type="InterPro" id="IPR000595">
    <property type="entry name" value="cNMP-bd_dom"/>
</dbReference>
<dbReference type="InterPro" id="IPR051413">
    <property type="entry name" value="K/Na_HCN_channel"/>
</dbReference>
<keyword evidence="4 9" id="KW-1133">Transmembrane helix</keyword>
<proteinExistence type="predicted"/>
<reference evidence="12" key="1">
    <citation type="journal article" date="2006" name="PLoS Biol.">
        <title>Macronuclear genome sequence of the ciliate Tetrahymena thermophila, a model eukaryote.</title>
        <authorList>
            <person name="Eisen J.A."/>
            <person name="Coyne R.S."/>
            <person name="Wu M."/>
            <person name="Wu D."/>
            <person name="Thiagarajan M."/>
            <person name="Wortman J.R."/>
            <person name="Badger J.H."/>
            <person name="Ren Q."/>
            <person name="Amedeo P."/>
            <person name="Jones K.M."/>
            <person name="Tallon L.J."/>
            <person name="Delcher A.L."/>
            <person name="Salzberg S.L."/>
            <person name="Silva J.C."/>
            <person name="Haas B.J."/>
            <person name="Majoros W.H."/>
            <person name="Farzad M."/>
            <person name="Carlton J.M."/>
            <person name="Smith R.K. Jr."/>
            <person name="Garg J."/>
            <person name="Pearlman R.E."/>
            <person name="Karrer K.M."/>
            <person name="Sun L."/>
            <person name="Manning G."/>
            <person name="Elde N.C."/>
            <person name="Turkewitz A.P."/>
            <person name="Asai D.J."/>
            <person name="Wilkes D.E."/>
            <person name="Wang Y."/>
            <person name="Cai H."/>
            <person name="Collins K."/>
            <person name="Stewart B.A."/>
            <person name="Lee S.R."/>
            <person name="Wilamowska K."/>
            <person name="Weinberg Z."/>
            <person name="Ruzzo W.L."/>
            <person name="Wloga D."/>
            <person name="Gaertig J."/>
            <person name="Frankel J."/>
            <person name="Tsao C.-C."/>
            <person name="Gorovsky M.A."/>
            <person name="Keeling P.J."/>
            <person name="Waller R.F."/>
            <person name="Patron N.J."/>
            <person name="Cherry J.M."/>
            <person name="Stover N.A."/>
            <person name="Krieger C.J."/>
            <person name="del Toro C."/>
            <person name="Ryder H.F."/>
            <person name="Williamson S.C."/>
            <person name="Barbeau R.A."/>
            <person name="Hamilton E.P."/>
            <person name="Orias E."/>
        </authorList>
    </citation>
    <scope>NUCLEOTIDE SEQUENCE [LARGE SCALE GENOMIC DNA]</scope>
    <source>
        <strain evidence="12">SB210</strain>
    </source>
</reference>
<dbReference type="InterPro" id="IPR018490">
    <property type="entry name" value="cNMP-bd_dom_sf"/>
</dbReference>
<sequence>MDFNITNDDASLSVHMNSIQFNIKDHQDLQKMNKRQSETLSYCTSEDLKTEELTQTKYKIQKNQSDTQNDDFLLNPNKEESSYQNSLFKVQFTTVDNKEQSRKEEDYDDQEKKLKYLITDKSKSKGKYFSKENSQYYDNEGKQKMDSSPNLDNIQKNYPTRLIKAINLLVNVKSFYRLLTKNTRILGKLTNKQHYLINDATSVYYILMESNNQSLLYHFPKLKQPYNLSKFIWDILQAILILSVMFLFSLVTFFQMSTIQFITFFQVVFILFVLDMLLTFNTAILEKGEVIFDRKKAAITYLKRNFIMDQIALLPLFMFFFNIQLQGLYSWAIYFQILMKLYVLSDIFDRLTYYLNYQKNMKNIVDIVKLIFIIGCVCHVFCLFWHGLAIYEIKQGCKNTWLQVRGIQDEDVFTRYVQSFYYLAVTMITVGYGDITPQTTYEIIFSTVTMFVTGFFYAFSLNKIGIIIDNLEMKDKSYKQSMQIIHRLMRQEKVSQALRVQISNYLQYLYKESDEIAKQQESDIINKLSKKLKSDLVQEVQGKYLKDIEFIDKLQTKFKIVESMEECLFSPGEYIFRQGEIDDCALYYIVKGSVHITYEYQDGNQTRSLILAELKKSQYFGEMQFIQGNQRIMTAQASDFCRTYKIPKDSFFQSLKESDQDYENFQMLKEAFTFKENQKLFKIKCYICNKTDHFSIKCPKIHLTLSKQTMIQKTNNSVPHIERTKKERKRERFHSLEKNFETTDAIFQFLQKEENLTQLQQLEEELHLSQDEAFIEECLQELKDLEKAQELQNLENSLVKQDKFDSNPQRIKEEQQEEEDNDSQDNDNNKNQNVSIQDQNKVKMQVQTCQSNSLNLSQTYQNRNSSFGEIKNQQEIPIQQFQRNQSIKMSKKNEAIPDQQYLNQQFSVTSSKNSISQYQIIYGDQRSSSLCNSKKSCTLQKTSSLSQSLNEQINQTRSKIQTSSSPKANIILQQPNEGGLKNSSFDQRVRQINNENSNQQQKSSDNKHSFLSTASQQINYSNNENHELEKQPNIKTFLHRKSFSLSILEENETQQQKQINQSQFKPQMNQKQKEGYQVDSTEQPQNEQNLINKPYHSKDIQQNEKQNIPNRIRKSKSFDESFYQQIKDQLELDKIPKQYNQINDRDSNQIKLLQKLEKLNSFKQNQYQKTNTLSLYTKNRSKQGSVNSYLGSLASLNSNEINFEIPQNQQNSISNRRKSKRLTILRQMMQQKRQSLISSPAVQLQIINQIQNQQIKNQTFDINQADSNLQFSNKFNNENTQNYPSRNSGIVQQVNQNRGSINTIQNYLSQAFLQPHFQPLNNQRNSHIMNKNLNKSPHQDFNKSRLSNTQLFGNLDLNNKLVETLTDINMRENTKKTLLASELQLPIDNNLLYQAEILEQDQDYSQQSGDSSYYMLQLFEKFKIYKYYYPNCNIGVVIQSFKQSWEQQSKLKQSIRQKQSSRNTLLSKKMNKFNEKIYNLKKTKDMSYKNIF</sequence>
<evidence type="ECO:0000256" key="6">
    <source>
        <dbReference type="ARBA" id="ARBA00023136"/>
    </source>
</evidence>
<name>Q236Z1_TETTS</name>
<feature type="compositionally biased region" description="Acidic residues" evidence="8">
    <location>
        <begin position="815"/>
        <end position="825"/>
    </location>
</feature>
<evidence type="ECO:0000256" key="8">
    <source>
        <dbReference type="SAM" id="MobiDB-lite"/>
    </source>
</evidence>
<feature type="compositionally biased region" description="Basic and acidic residues" evidence="8">
    <location>
        <begin position="800"/>
        <end position="814"/>
    </location>
</feature>
<dbReference type="GO" id="GO:0008270">
    <property type="term" value="F:zinc ion binding"/>
    <property type="evidence" value="ECO:0007669"/>
    <property type="project" value="InterPro"/>
</dbReference>
<keyword evidence="3 9" id="KW-0812">Transmembrane</keyword>
<feature type="transmembrane region" description="Helical" evidence="9">
    <location>
        <begin position="331"/>
        <end position="349"/>
    </location>
</feature>
<dbReference type="GO" id="GO:0005249">
    <property type="term" value="F:voltage-gated potassium channel activity"/>
    <property type="evidence" value="ECO:0007669"/>
    <property type="project" value="TreeGrafter"/>
</dbReference>
<dbReference type="Gene3D" id="2.60.120.10">
    <property type="entry name" value="Jelly Rolls"/>
    <property type="match status" value="1"/>
</dbReference>
<feature type="region of interest" description="Disordered" evidence="8">
    <location>
        <begin position="1054"/>
        <end position="1085"/>
    </location>
</feature>
<organism evidence="11 12">
    <name type="scientific">Tetrahymena thermophila (strain SB210)</name>
    <dbReference type="NCBI Taxonomy" id="312017"/>
    <lineage>
        <taxon>Eukaryota</taxon>
        <taxon>Sar</taxon>
        <taxon>Alveolata</taxon>
        <taxon>Ciliophora</taxon>
        <taxon>Intramacronucleata</taxon>
        <taxon>Oligohymenophorea</taxon>
        <taxon>Hymenostomatida</taxon>
        <taxon>Tetrahymenina</taxon>
        <taxon>Tetrahymenidae</taxon>
        <taxon>Tetrahymena</taxon>
    </lineage>
</organism>
<dbReference type="InterPro" id="IPR005821">
    <property type="entry name" value="Ion_trans_dom"/>
</dbReference>
<evidence type="ECO:0000313" key="11">
    <source>
        <dbReference type="EMBL" id="EAR92359.2"/>
    </source>
</evidence>
<evidence type="ECO:0000259" key="10">
    <source>
        <dbReference type="PROSITE" id="PS50042"/>
    </source>
</evidence>
<dbReference type="CDD" id="cd00038">
    <property type="entry name" value="CAP_ED"/>
    <property type="match status" value="1"/>
</dbReference>
<evidence type="ECO:0000313" key="12">
    <source>
        <dbReference type="Proteomes" id="UP000009168"/>
    </source>
</evidence>
<dbReference type="PANTHER" id="PTHR45689">
    <property type="entry name" value="I[[H]] CHANNEL, ISOFORM E"/>
    <property type="match status" value="1"/>
</dbReference>
<dbReference type="Pfam" id="PF00520">
    <property type="entry name" value="Ion_trans"/>
    <property type="match status" value="1"/>
</dbReference>
<feature type="transmembrane region" description="Helical" evidence="9">
    <location>
        <begin position="231"/>
        <end position="255"/>
    </location>
</feature>
<feature type="region of interest" description="Disordered" evidence="8">
    <location>
        <begin position="798"/>
        <end position="833"/>
    </location>
</feature>
<evidence type="ECO:0000256" key="5">
    <source>
        <dbReference type="ARBA" id="ARBA00023065"/>
    </source>
</evidence>
<feature type="coiled-coil region" evidence="7">
    <location>
        <begin position="752"/>
        <end position="795"/>
    </location>
</feature>
<dbReference type="InterPro" id="IPR014710">
    <property type="entry name" value="RmlC-like_jellyroll"/>
</dbReference>
<dbReference type="InParanoid" id="Q236Z1"/>
<feature type="transmembrane region" description="Helical" evidence="9">
    <location>
        <begin position="370"/>
        <end position="393"/>
    </location>
</feature>
<dbReference type="InterPro" id="IPR001878">
    <property type="entry name" value="Znf_CCHC"/>
</dbReference>
<accession>Q236Z1</accession>
<dbReference type="GeneID" id="7839328"/>
<feature type="compositionally biased region" description="Low complexity" evidence="8">
    <location>
        <begin position="1054"/>
        <end position="1067"/>
    </location>
</feature>
<feature type="transmembrane region" description="Helical" evidence="9">
    <location>
        <begin position="306"/>
        <end position="325"/>
    </location>
</feature>
<evidence type="ECO:0000256" key="9">
    <source>
        <dbReference type="SAM" id="Phobius"/>
    </source>
</evidence>
<comment type="subcellular location">
    <subcellularLocation>
        <location evidence="1">Membrane</location>
        <topology evidence="1">Multi-pass membrane protein</topology>
    </subcellularLocation>
</comment>
<feature type="transmembrane region" description="Helical" evidence="9">
    <location>
        <begin position="261"/>
        <end position="285"/>
    </location>
</feature>
<gene>
    <name evidence="11" type="ORF">TTHERM_00083580</name>
</gene>
<dbReference type="SMART" id="SM00343">
    <property type="entry name" value="ZnF_C2HC"/>
    <property type="match status" value="1"/>
</dbReference>
<feature type="transmembrane region" description="Helical" evidence="9">
    <location>
        <begin position="440"/>
        <end position="459"/>
    </location>
</feature>
<keyword evidence="7" id="KW-0175">Coiled coil</keyword>
<dbReference type="GO" id="GO:0003254">
    <property type="term" value="P:regulation of membrane depolarization"/>
    <property type="evidence" value="ECO:0007669"/>
    <property type="project" value="TreeGrafter"/>
</dbReference>